<dbReference type="RefSeq" id="XP_072839185.1">
    <property type="nucleotide sequence ID" value="XM_072983084.1"/>
</dbReference>
<feature type="compositionally biased region" description="Basic and acidic residues" evidence="2">
    <location>
        <begin position="1"/>
        <end position="13"/>
    </location>
</feature>
<feature type="compositionally biased region" description="Polar residues" evidence="2">
    <location>
        <begin position="19"/>
        <end position="31"/>
    </location>
</feature>
<accession>A0ABM5F1A2</accession>
<evidence type="ECO:0000256" key="1">
    <source>
        <dbReference type="SAM" id="Coils"/>
    </source>
</evidence>
<proteinExistence type="predicted"/>
<keyword evidence="3" id="KW-1185">Reference proteome</keyword>
<name>A0ABM5F1A2_9SAUR</name>
<evidence type="ECO:0000256" key="2">
    <source>
        <dbReference type="SAM" id="MobiDB-lite"/>
    </source>
</evidence>
<dbReference type="InterPro" id="IPR029681">
    <property type="entry name" value="CCDC157"/>
</dbReference>
<feature type="region of interest" description="Disordered" evidence="2">
    <location>
        <begin position="480"/>
        <end position="559"/>
    </location>
</feature>
<reference evidence="4" key="1">
    <citation type="submission" date="2025-08" db="UniProtKB">
        <authorList>
            <consortium name="RefSeq"/>
        </authorList>
    </citation>
    <scope>IDENTIFICATION</scope>
</reference>
<feature type="compositionally biased region" description="Polar residues" evidence="2">
    <location>
        <begin position="506"/>
        <end position="523"/>
    </location>
</feature>
<protein>
    <submittedName>
        <fullName evidence="4">Coiled-coil domain-containing protein 157-like</fullName>
    </submittedName>
</protein>
<dbReference type="PANTHER" id="PTHR43696:SF9">
    <property type="entry name" value="COILED-COIL DOMAIN-CONTAINING PROTEIN 157"/>
    <property type="match status" value="1"/>
</dbReference>
<evidence type="ECO:0000313" key="4">
    <source>
        <dbReference type="RefSeq" id="XP_072839185.1"/>
    </source>
</evidence>
<dbReference type="Proteomes" id="UP001652642">
    <property type="component" value="Chromosome 14"/>
</dbReference>
<feature type="coiled-coil region" evidence="1">
    <location>
        <begin position="145"/>
        <end position="403"/>
    </location>
</feature>
<feature type="compositionally biased region" description="Polar residues" evidence="2">
    <location>
        <begin position="52"/>
        <end position="63"/>
    </location>
</feature>
<keyword evidence="1" id="KW-0175">Coiled coil</keyword>
<dbReference type="PANTHER" id="PTHR43696">
    <property type="entry name" value="COILED-COIL DOMAIN-CONTAINING PROTEIN 157"/>
    <property type="match status" value="1"/>
</dbReference>
<sequence>MRTESRSSSHSESEVPLPSFQSSPLTSSARSRQMDGHLAAPSGAQSAHGPATSVQSVQTQTMEWSPEPCDVCERAQASLREVGRGIINICNSQNLPSSLSRFLELAGEAPDTKPLRAMDVSYWATEQSKDLSRINKHLRTLVELINPLKGALEESEKQREELRNQLETLEGRLQKEKEAQEQERKEAERLFERKHAESLQQAASLEKEKKELQNRVDSLEGNLSRLKETLRAQEGTIQALEEAKKDLLQEMKAKMVDRDEVQKLEGRLQAQASQLESARQQLDRANVALEKERAKADSMLRHKESLQAKQRALMQQLDGLDQECEQLKASLADGEEEQQMMRDRLKETQEEKWGVQQQLEVQQKLTERAQHEKQAVEQLAAELQRTISELGELIEEMKEKQRLLVFFPDLHVPVEAQFESTGDVMEDMGKQLQANNIRISILEEENARLRTALTKMKEVTQLEGPKLVPPAQLWIQPLAKASSEDGERQPPVRYAGGRGSQGAPASHSSPNRASLGSAGQNRARSGHALARDGSASRRPPSEGKRAKPPSGQASRKAAFHFSCEEGSGLGAFARAQGRDQVLGHPAHGAWSHQK</sequence>
<evidence type="ECO:0000313" key="3">
    <source>
        <dbReference type="Proteomes" id="UP001652642"/>
    </source>
</evidence>
<feature type="region of interest" description="Disordered" evidence="2">
    <location>
        <begin position="1"/>
        <end position="66"/>
    </location>
</feature>
<dbReference type="GeneID" id="110082902"/>
<gene>
    <name evidence="4" type="primary">LOC110082902</name>
</gene>
<organism evidence="3 4">
    <name type="scientific">Pogona vitticeps</name>
    <name type="common">central bearded dragon</name>
    <dbReference type="NCBI Taxonomy" id="103695"/>
    <lineage>
        <taxon>Eukaryota</taxon>
        <taxon>Metazoa</taxon>
        <taxon>Chordata</taxon>
        <taxon>Craniata</taxon>
        <taxon>Vertebrata</taxon>
        <taxon>Euteleostomi</taxon>
        <taxon>Lepidosauria</taxon>
        <taxon>Squamata</taxon>
        <taxon>Bifurcata</taxon>
        <taxon>Unidentata</taxon>
        <taxon>Episquamata</taxon>
        <taxon>Toxicofera</taxon>
        <taxon>Iguania</taxon>
        <taxon>Acrodonta</taxon>
        <taxon>Agamidae</taxon>
        <taxon>Amphibolurinae</taxon>
        <taxon>Pogona</taxon>
    </lineage>
</organism>